<comment type="caution">
    <text evidence="2">The sequence shown here is derived from an EMBL/GenBank/DDBJ whole genome shotgun (WGS) entry which is preliminary data.</text>
</comment>
<dbReference type="Proteomes" id="UP001597394">
    <property type="component" value="Unassembled WGS sequence"/>
</dbReference>
<gene>
    <name evidence="2" type="ORF">ACFSO8_02860</name>
</gene>
<reference evidence="3" key="1">
    <citation type="journal article" date="2019" name="Int. J. Syst. Evol. Microbiol.">
        <title>The Global Catalogue of Microorganisms (GCM) 10K type strain sequencing project: providing services to taxonomists for standard genome sequencing and annotation.</title>
        <authorList>
            <consortium name="The Broad Institute Genomics Platform"/>
            <consortium name="The Broad Institute Genome Sequencing Center for Infectious Disease"/>
            <person name="Wu L."/>
            <person name="Ma J."/>
        </authorList>
    </citation>
    <scope>NUCLEOTIDE SEQUENCE [LARGE SCALE GENOMIC DNA]</scope>
    <source>
        <strain evidence="3">KCTC 52204</strain>
    </source>
</reference>
<dbReference type="Pfam" id="PF05016">
    <property type="entry name" value="ParE_toxin"/>
    <property type="match status" value="1"/>
</dbReference>
<keyword evidence="3" id="KW-1185">Reference proteome</keyword>
<name>A0ABW5K647_9FLAO</name>
<proteinExistence type="predicted"/>
<organism evidence="2 3">
    <name type="scientific">Kaistella montana</name>
    <dbReference type="NCBI Taxonomy" id="1849733"/>
    <lineage>
        <taxon>Bacteria</taxon>
        <taxon>Pseudomonadati</taxon>
        <taxon>Bacteroidota</taxon>
        <taxon>Flavobacteriia</taxon>
        <taxon>Flavobacteriales</taxon>
        <taxon>Weeksellaceae</taxon>
        <taxon>Chryseobacterium group</taxon>
        <taxon>Kaistella</taxon>
    </lineage>
</organism>
<sequence length="98" mass="11774">MGYKIRISPTARANIKEAVTYYKKETSIKVAQNFVKDYEQTLQKIIQNPFYQIYYKNFRGLPFKKYTYIIFYQVDENRKLTSINAVFQGNQNIDKRPK</sequence>
<evidence type="ECO:0000313" key="3">
    <source>
        <dbReference type="Proteomes" id="UP001597394"/>
    </source>
</evidence>
<protein>
    <submittedName>
        <fullName evidence="2">Type II toxin-antitoxin system RelE/ParE family toxin</fullName>
    </submittedName>
</protein>
<keyword evidence="1" id="KW-1277">Toxin-antitoxin system</keyword>
<dbReference type="EMBL" id="JBHULG010000001">
    <property type="protein sequence ID" value="MFD2544394.1"/>
    <property type="molecule type" value="Genomic_DNA"/>
</dbReference>
<evidence type="ECO:0000313" key="2">
    <source>
        <dbReference type="EMBL" id="MFD2544394.1"/>
    </source>
</evidence>
<accession>A0ABW5K647</accession>
<dbReference type="InterPro" id="IPR007712">
    <property type="entry name" value="RelE/ParE_toxin"/>
</dbReference>
<dbReference type="InterPro" id="IPR035093">
    <property type="entry name" value="RelE/ParE_toxin_dom_sf"/>
</dbReference>
<dbReference type="Gene3D" id="3.30.2310.20">
    <property type="entry name" value="RelE-like"/>
    <property type="match status" value="1"/>
</dbReference>
<dbReference type="RefSeq" id="WP_255927368.1">
    <property type="nucleotide sequence ID" value="NZ_JANFQP010000001.1"/>
</dbReference>
<evidence type="ECO:0000256" key="1">
    <source>
        <dbReference type="ARBA" id="ARBA00022649"/>
    </source>
</evidence>